<dbReference type="RefSeq" id="WP_122014942.1">
    <property type="nucleotide sequence ID" value="NZ_CP033169.1"/>
</dbReference>
<accession>A0A3G2R6F5</accession>
<evidence type="ECO:0000313" key="2">
    <source>
        <dbReference type="EMBL" id="AYO30973.1"/>
    </source>
</evidence>
<dbReference type="SMART" id="SM00842">
    <property type="entry name" value="FtsA"/>
    <property type="match status" value="1"/>
</dbReference>
<dbReference type="GO" id="GO:0051301">
    <property type="term" value="P:cell division"/>
    <property type="evidence" value="ECO:0007669"/>
    <property type="project" value="UniProtKB-KW"/>
</dbReference>
<dbReference type="PANTHER" id="PTHR32432">
    <property type="entry name" value="CELL DIVISION PROTEIN FTSA-RELATED"/>
    <property type="match status" value="1"/>
</dbReference>
<proteinExistence type="predicted"/>
<dbReference type="InterPro" id="IPR003494">
    <property type="entry name" value="SHS2_FtsA"/>
</dbReference>
<gene>
    <name evidence="2" type="ORF">D2962_10470</name>
</gene>
<organism evidence="2 3">
    <name type="scientific">Biomaibacter acetigenes</name>
    <dbReference type="NCBI Taxonomy" id="2316383"/>
    <lineage>
        <taxon>Bacteria</taxon>
        <taxon>Bacillati</taxon>
        <taxon>Bacillota</taxon>
        <taxon>Clostridia</taxon>
        <taxon>Thermosediminibacterales</taxon>
        <taxon>Tepidanaerobacteraceae</taxon>
        <taxon>Biomaibacter</taxon>
    </lineage>
</organism>
<keyword evidence="3" id="KW-1185">Reference proteome</keyword>
<evidence type="ECO:0000259" key="1">
    <source>
        <dbReference type="SMART" id="SM00842"/>
    </source>
</evidence>
<dbReference type="EMBL" id="CP033169">
    <property type="protein sequence ID" value="AYO30973.1"/>
    <property type="molecule type" value="Genomic_DNA"/>
</dbReference>
<keyword evidence="2" id="KW-0132">Cell division</keyword>
<dbReference type="SUPFAM" id="SSF53067">
    <property type="entry name" value="Actin-like ATPase domain"/>
    <property type="match status" value="2"/>
</dbReference>
<feature type="domain" description="SHS2" evidence="1">
    <location>
        <begin position="7"/>
        <end position="205"/>
    </location>
</feature>
<keyword evidence="2" id="KW-0131">Cell cycle</keyword>
<dbReference type="AlphaFoldDB" id="A0A3G2R6F5"/>
<dbReference type="PANTHER" id="PTHR32432:SF3">
    <property type="entry name" value="ETHANOLAMINE UTILIZATION PROTEIN EUTJ"/>
    <property type="match status" value="1"/>
</dbReference>
<evidence type="ECO:0000313" key="3">
    <source>
        <dbReference type="Proteomes" id="UP000280960"/>
    </source>
</evidence>
<dbReference type="InterPro" id="IPR043129">
    <property type="entry name" value="ATPase_NBD"/>
</dbReference>
<dbReference type="KEGG" id="bacg:D2962_10470"/>
<dbReference type="Gene3D" id="3.30.420.40">
    <property type="match status" value="2"/>
</dbReference>
<dbReference type="CDD" id="cd24004">
    <property type="entry name" value="ASKHA_NBD_PilM-like"/>
    <property type="match status" value="1"/>
</dbReference>
<dbReference type="InterPro" id="IPR050696">
    <property type="entry name" value="FtsA/MreB"/>
</dbReference>
<dbReference type="Proteomes" id="UP000280960">
    <property type="component" value="Chromosome"/>
</dbReference>
<name>A0A3G2R6F5_9FIRM</name>
<reference evidence="2 3" key="1">
    <citation type="submission" date="2018-10" db="EMBL/GenBank/DDBJ databases">
        <authorList>
            <person name="Zhang X."/>
        </authorList>
    </citation>
    <scope>NUCLEOTIDE SEQUENCE [LARGE SCALE GENOMIC DNA]</scope>
    <source>
        <strain evidence="2 3">SK-G1</strain>
    </source>
</reference>
<protein>
    <submittedName>
        <fullName evidence="2">Cell division protein FtsA</fullName>
    </submittedName>
</protein>
<dbReference type="Pfam" id="PF14450">
    <property type="entry name" value="FtsA"/>
    <property type="match status" value="1"/>
</dbReference>
<sequence length="588" mass="63167">MKIGQEVFALDIGTRTVVGLVVRKQEKGYEILAHKVLEHKGRAMYDGQIHDVEAVAGSVRQIKESLESIMGKKLERAAVAAAGRALYTVEAVAGKNTSPFVEITREDIDCLKADALANAIKSISGKNASDAFADYHCVGYSIVKWFLEDEELDNLVGQKGRSISVKIVATFLPRSVVESLLTVLKRCGLELYSITLEPIAAGSVVILPGMRKLNIALVDIGAGTSDIAISRDGSIFAYGMVPMAGDEITEKICETYLLDFNEGERVKRELLTKRKVCFQDILGQNHELDTKDILEAVKTSTYQLSSEIAQKILGLNGKAPAAVICVGGGSLMPGLAECIAAQLDLPKDRVGIRSRENIAFVGGQEELSGPFAVTPVGIAVNALEGTTLSFINVKVNDIAVNILGQDKPTVLKALLHAGFTPAQIFGIPGMALTFKLNGDLKVVKGKMAKPAEIMINGKKTGLDAVISDGDVIAFKPAVDGEPGRAKVGDFINDDDKINIKINGRDFCINPDIIIDGKPVTPEEDIMDNASITLRIKKLILSDIFNIISFKPDGMAGKLVMKINGCDAGFASPVQNGDEIDIYWKNIPS</sequence>